<evidence type="ECO:0000256" key="5">
    <source>
        <dbReference type="ARBA" id="ARBA00029447"/>
    </source>
</evidence>
<keyword evidence="2" id="KW-1003">Cell membrane</keyword>
<comment type="similarity">
    <text evidence="5">Belongs to the methyl-accepting chemotaxis (MCP) protein family.</text>
</comment>
<evidence type="ECO:0000259" key="9">
    <source>
        <dbReference type="PROSITE" id="PS50885"/>
    </source>
</evidence>
<comment type="subcellular location">
    <subcellularLocation>
        <location evidence="1">Cell membrane</location>
    </subcellularLocation>
</comment>
<evidence type="ECO:0000256" key="7">
    <source>
        <dbReference type="SAM" id="Phobius"/>
    </source>
</evidence>
<keyword evidence="4 6" id="KW-0807">Transducer</keyword>
<dbReference type="Pfam" id="PF00672">
    <property type="entry name" value="HAMP"/>
    <property type="match status" value="1"/>
</dbReference>
<dbReference type="PANTHER" id="PTHR32089:SF112">
    <property type="entry name" value="LYSOZYME-LIKE PROTEIN-RELATED"/>
    <property type="match status" value="1"/>
</dbReference>
<keyword evidence="11" id="KW-1185">Reference proteome</keyword>
<dbReference type="InterPro" id="IPR003660">
    <property type="entry name" value="HAMP_dom"/>
</dbReference>
<evidence type="ECO:0000313" key="11">
    <source>
        <dbReference type="Proteomes" id="UP000616779"/>
    </source>
</evidence>
<evidence type="ECO:0000256" key="1">
    <source>
        <dbReference type="ARBA" id="ARBA00004236"/>
    </source>
</evidence>
<dbReference type="InterPro" id="IPR024478">
    <property type="entry name" value="HlyB_4HB_MCP"/>
</dbReference>
<dbReference type="SUPFAM" id="SSF58104">
    <property type="entry name" value="Methyl-accepting chemotaxis protein (MCP) signaling domain"/>
    <property type="match status" value="1"/>
</dbReference>
<dbReference type="CDD" id="cd11386">
    <property type="entry name" value="MCP_signal"/>
    <property type="match status" value="1"/>
</dbReference>
<dbReference type="SMART" id="SM00283">
    <property type="entry name" value="MA"/>
    <property type="match status" value="1"/>
</dbReference>
<dbReference type="Pfam" id="PF12729">
    <property type="entry name" value="4HB_MCP_1"/>
    <property type="match status" value="1"/>
</dbReference>
<dbReference type="PROSITE" id="PS50885">
    <property type="entry name" value="HAMP"/>
    <property type="match status" value="1"/>
</dbReference>
<gene>
    <name evidence="10" type="ORF">GC098_24840</name>
</gene>
<dbReference type="InterPro" id="IPR004089">
    <property type="entry name" value="MCPsignal_dom"/>
</dbReference>
<comment type="caution">
    <text evidence="10">The sequence shown here is derived from an EMBL/GenBank/DDBJ whole genome shotgun (WGS) entry which is preliminary data.</text>
</comment>
<feature type="domain" description="Methyl-accepting transducer" evidence="8">
    <location>
        <begin position="306"/>
        <end position="542"/>
    </location>
</feature>
<evidence type="ECO:0000256" key="3">
    <source>
        <dbReference type="ARBA" id="ARBA00023136"/>
    </source>
</evidence>
<sequence length="593" mass="63860">MMIAADELSIHHSWIIHSLFGGNWHMRLTVRTKMITVFAIIFLMIGGLSWTDMSRMGALKDNTKKLAENWMMGIQIIEEIHYNSEHLLAFYYQKKLEPDVKKHEPLDAGMAASIASIDKLLADYKESLAGEEDANNFTELNKNWEDFKAAFMKNKQNAADPSKVKEAAESLQVMATAFGKAQKTMADMVVFNQEGGRKAELESLNVYKTSVNTSLIVLSVIIAFMLITCYILVRNISSPVRKASQSLNRIANGDLTVEPILVKNKDEIGDLVGSVNQMVNHLRKSVEQMMLASNSVAASSQQLFASSEQNTSASQQVAQAVQDFATGSDKQAQSSMECGRAMEEMTVGIQRIAETTSDVSELSISATQLAEQGTHSMERVVIKMQAVSHSVDAANKVIKELEKHSQSIGQISTLIGNIASQTNLLALNAAIEAARAGESGKGFAVVAGEVRKLASQTDDSVRDISELISNIQRDSARAGQVMSTGQSEVQEGLKEVGIAELAFGKIVNASQEVASKIQETAAAAQQMAASSEEVSATVASVGSVAQQTSGTAQSVAAATEEQLASTEEITASAESLAGIAQDLHQIVSSFRIS</sequence>
<dbReference type="PANTHER" id="PTHR32089">
    <property type="entry name" value="METHYL-ACCEPTING CHEMOTAXIS PROTEIN MCPB"/>
    <property type="match status" value="1"/>
</dbReference>
<protein>
    <submittedName>
        <fullName evidence="10">HAMP domain-containing protein</fullName>
    </submittedName>
</protein>
<keyword evidence="7" id="KW-1133">Transmembrane helix</keyword>
<dbReference type="Pfam" id="PF00015">
    <property type="entry name" value="MCPsignal"/>
    <property type="match status" value="1"/>
</dbReference>
<dbReference type="Proteomes" id="UP000616779">
    <property type="component" value="Unassembled WGS sequence"/>
</dbReference>
<feature type="transmembrane region" description="Helical" evidence="7">
    <location>
        <begin position="215"/>
        <end position="233"/>
    </location>
</feature>
<evidence type="ECO:0000256" key="2">
    <source>
        <dbReference type="ARBA" id="ARBA00022475"/>
    </source>
</evidence>
<dbReference type="PRINTS" id="PR00260">
    <property type="entry name" value="CHEMTRNSDUCR"/>
</dbReference>
<dbReference type="Gene3D" id="6.10.340.10">
    <property type="match status" value="1"/>
</dbReference>
<feature type="transmembrane region" description="Helical" evidence="7">
    <location>
        <begin position="34"/>
        <end position="51"/>
    </location>
</feature>
<keyword evidence="7" id="KW-0812">Transmembrane</keyword>
<dbReference type="SMART" id="SM00304">
    <property type="entry name" value="HAMP"/>
    <property type="match status" value="1"/>
</dbReference>
<organism evidence="10 11">
    <name type="scientific">Paenibacillus phytorum</name>
    <dbReference type="NCBI Taxonomy" id="2654977"/>
    <lineage>
        <taxon>Bacteria</taxon>
        <taxon>Bacillati</taxon>
        <taxon>Bacillota</taxon>
        <taxon>Bacilli</taxon>
        <taxon>Bacillales</taxon>
        <taxon>Paenibacillaceae</taxon>
        <taxon>Paenibacillus</taxon>
    </lineage>
</organism>
<proteinExistence type="inferred from homology"/>
<dbReference type="InterPro" id="IPR004090">
    <property type="entry name" value="Chemotax_Me-accpt_rcpt"/>
</dbReference>
<name>A0ABX1Y155_9BACL</name>
<dbReference type="Gene3D" id="1.10.287.950">
    <property type="entry name" value="Methyl-accepting chemotaxis protein"/>
    <property type="match status" value="1"/>
</dbReference>
<dbReference type="CDD" id="cd06225">
    <property type="entry name" value="HAMP"/>
    <property type="match status" value="1"/>
</dbReference>
<evidence type="ECO:0000259" key="8">
    <source>
        <dbReference type="PROSITE" id="PS50111"/>
    </source>
</evidence>
<feature type="domain" description="HAMP" evidence="9">
    <location>
        <begin position="234"/>
        <end position="287"/>
    </location>
</feature>
<reference evidence="10 11" key="1">
    <citation type="submission" date="2019-10" db="EMBL/GenBank/DDBJ databases">
        <title>Description of Paenibacillus terrestris sp. nov.</title>
        <authorList>
            <person name="Carlier A."/>
            <person name="Qi S."/>
        </authorList>
    </citation>
    <scope>NUCLEOTIDE SEQUENCE [LARGE SCALE GENOMIC DNA]</scope>
    <source>
        <strain evidence="10 11">LMG 31458</strain>
    </source>
</reference>
<evidence type="ECO:0000256" key="4">
    <source>
        <dbReference type="ARBA" id="ARBA00023224"/>
    </source>
</evidence>
<accession>A0ABX1Y155</accession>
<evidence type="ECO:0000313" key="10">
    <source>
        <dbReference type="EMBL" id="NOU74582.1"/>
    </source>
</evidence>
<dbReference type="PROSITE" id="PS50111">
    <property type="entry name" value="CHEMOTAXIS_TRANSDUC_2"/>
    <property type="match status" value="1"/>
</dbReference>
<evidence type="ECO:0000256" key="6">
    <source>
        <dbReference type="PROSITE-ProRule" id="PRU00284"/>
    </source>
</evidence>
<dbReference type="EMBL" id="WHOA01000169">
    <property type="protein sequence ID" value="NOU74582.1"/>
    <property type="molecule type" value="Genomic_DNA"/>
</dbReference>
<keyword evidence="3 7" id="KW-0472">Membrane</keyword>